<keyword evidence="1 3" id="KW-0732">Signal</keyword>
<feature type="compositionally biased region" description="Low complexity" evidence="2">
    <location>
        <begin position="601"/>
        <end position="617"/>
    </location>
</feature>
<sequence>MFHSLARLGPGLAFLLSIFAFQLVIALPTEFGDYDLFNDTASNSFDRRALNFYARILPLGASIVQGRGSSTGNGVFFCCISLTIERFRKFLRDQLRKDGWRVNMVGSKSEGSMADNSVEAIPGYTVSQIQDISHLSTPFKPNIILVNAGVNDCENGIDIPNIGARLASLLDDLFKDVPGTTVIVSTLIPGTDPDVERFRAEANRQYRSLVSDRRARGQKVVLAEMDGVVGYFDTRVGSGDYFDETHPNDKGYTKMAAIWRQAINTAESEGKLTAPADAPGVIDSGDNTCEKQYGNSEATRRNTQSGSGWDDGIYIHSSSAQGTRHTISSTEETSFWLATIAVRNGLDDIIQIGGNVAGGRSYSVYRNRGAATWDATPTTFTIPDTCIARGVRWADMNGDGLDDFVCIAPGGELSVAINRGNFVFEYTGAGKYKPSEGYLQARIHLADIDGDGRFDYCAARDNGDIQCWRNGGRSDTADLWQDMGIVFTGKNMGDLSGIRFGDINGDGRSDWLWLNDQGATWTWTNSRGCIKGAEGQGLTPTWRAGENRANGAGPTHIGLGFADARSGIHFAKAFGNPQAYNLLPGRDYVWIEHISSAGLRSTSSPTDETTGSSTTSTQGDDLIPSANLTTRSPVDSRAAVHTYKINVWRNEGIGGSKLKSDGDRYCNMRGRANGRQDYVWIFSNGKMQIFEGLDSFPENPPYWGNNYVMFDLTGSRAMDRRDLHLADWDGDGACDIIYTNPDGGAVEVWLNRIKTTGNFNWEYVGNPAPKLSCDQTRGVGINDLAVRFADLSADGSLSGNGRPDYLCMEKDGRTKGYLHNSDGSFTWIPQFKKTDNFDRANYRWADVNGDGRADLIWTDKFKGDATVWTNQGMIQSGDSSFTWVNKGPLYNAPAQGHCLHFPDLDGNKRADMHFVDAVENSAQTWFNTCPNGSSDDADTLTSPVLPSPP</sequence>
<evidence type="ECO:0000259" key="4">
    <source>
        <dbReference type="Pfam" id="PF13472"/>
    </source>
</evidence>
<dbReference type="CDD" id="cd01833">
    <property type="entry name" value="XynB_like"/>
    <property type="match status" value="1"/>
</dbReference>
<feature type="region of interest" description="Disordered" evidence="2">
    <location>
        <begin position="599"/>
        <end position="629"/>
    </location>
</feature>
<feature type="region of interest" description="Disordered" evidence="2">
    <location>
        <begin position="930"/>
        <end position="949"/>
    </location>
</feature>
<accession>A0AAD9SSL7</accession>
<dbReference type="Pfam" id="PF13517">
    <property type="entry name" value="FG-GAP_3"/>
    <property type="match status" value="2"/>
</dbReference>
<feature type="compositionally biased region" description="Polar residues" evidence="2">
    <location>
        <begin position="293"/>
        <end position="307"/>
    </location>
</feature>
<evidence type="ECO:0000313" key="5">
    <source>
        <dbReference type="EMBL" id="KAK2614932.1"/>
    </source>
</evidence>
<dbReference type="SUPFAM" id="SSF52266">
    <property type="entry name" value="SGNH hydrolase"/>
    <property type="match status" value="1"/>
</dbReference>
<dbReference type="InterPro" id="IPR028994">
    <property type="entry name" value="Integrin_alpha_N"/>
</dbReference>
<feature type="region of interest" description="Disordered" evidence="2">
    <location>
        <begin position="274"/>
        <end position="308"/>
    </location>
</feature>
<protein>
    <recommendedName>
        <fullName evidence="4">SGNH hydrolase-type esterase domain-containing protein</fullName>
    </recommendedName>
</protein>
<dbReference type="InterPro" id="IPR013517">
    <property type="entry name" value="FG-GAP"/>
</dbReference>
<dbReference type="PANTHER" id="PTHR30383:SF31">
    <property type="entry name" value="SGNH HYDROLASE-TYPE ESTERASE DOMAIN-CONTAINING PROTEIN-RELATED"/>
    <property type="match status" value="1"/>
</dbReference>
<dbReference type="Gene3D" id="3.40.50.1110">
    <property type="entry name" value="SGNH hydrolase"/>
    <property type="match status" value="1"/>
</dbReference>
<proteinExistence type="predicted"/>
<dbReference type="InterPro" id="IPR036514">
    <property type="entry name" value="SGNH_hydro_sf"/>
</dbReference>
<feature type="signal peptide" evidence="3">
    <location>
        <begin position="1"/>
        <end position="26"/>
    </location>
</feature>
<feature type="domain" description="SGNH hydrolase-type esterase" evidence="4">
    <location>
        <begin position="59"/>
        <end position="253"/>
    </location>
</feature>
<dbReference type="Proteomes" id="UP001265746">
    <property type="component" value="Unassembled WGS sequence"/>
</dbReference>
<reference evidence="5" key="1">
    <citation type="submission" date="2023-06" db="EMBL/GenBank/DDBJ databases">
        <authorList>
            <person name="Noh H."/>
        </authorList>
    </citation>
    <scope>NUCLEOTIDE SEQUENCE</scope>
    <source>
        <strain evidence="5">DUCC20226</strain>
    </source>
</reference>
<comment type="caution">
    <text evidence="5">The sequence shown here is derived from an EMBL/GenBank/DDBJ whole genome shotgun (WGS) entry which is preliminary data.</text>
</comment>
<dbReference type="Pfam" id="PF13472">
    <property type="entry name" value="Lipase_GDSL_2"/>
    <property type="match status" value="1"/>
</dbReference>
<evidence type="ECO:0000313" key="6">
    <source>
        <dbReference type="Proteomes" id="UP001265746"/>
    </source>
</evidence>
<dbReference type="InterPro" id="IPR051532">
    <property type="entry name" value="Ester_Hydrolysis_Enzymes"/>
</dbReference>
<dbReference type="PANTHER" id="PTHR30383">
    <property type="entry name" value="THIOESTERASE 1/PROTEASE 1/LYSOPHOSPHOLIPASE L1"/>
    <property type="match status" value="1"/>
</dbReference>
<evidence type="ECO:0000256" key="1">
    <source>
        <dbReference type="ARBA" id="ARBA00022729"/>
    </source>
</evidence>
<dbReference type="AlphaFoldDB" id="A0AAD9SSL7"/>
<feature type="chain" id="PRO_5042022907" description="SGNH hydrolase-type esterase domain-containing protein" evidence="3">
    <location>
        <begin position="27"/>
        <end position="949"/>
    </location>
</feature>
<dbReference type="EMBL" id="JAUJFL010000001">
    <property type="protein sequence ID" value="KAK2614932.1"/>
    <property type="molecule type" value="Genomic_DNA"/>
</dbReference>
<evidence type="ECO:0000256" key="2">
    <source>
        <dbReference type="SAM" id="MobiDB-lite"/>
    </source>
</evidence>
<dbReference type="SUPFAM" id="SSF69318">
    <property type="entry name" value="Integrin alpha N-terminal domain"/>
    <property type="match status" value="2"/>
</dbReference>
<evidence type="ECO:0000256" key="3">
    <source>
        <dbReference type="SAM" id="SignalP"/>
    </source>
</evidence>
<gene>
    <name evidence="5" type="ORF">N8I77_001721</name>
</gene>
<organism evidence="5 6">
    <name type="scientific">Phomopsis amygdali</name>
    <name type="common">Fusicoccum amygdali</name>
    <dbReference type="NCBI Taxonomy" id="1214568"/>
    <lineage>
        <taxon>Eukaryota</taxon>
        <taxon>Fungi</taxon>
        <taxon>Dikarya</taxon>
        <taxon>Ascomycota</taxon>
        <taxon>Pezizomycotina</taxon>
        <taxon>Sordariomycetes</taxon>
        <taxon>Sordariomycetidae</taxon>
        <taxon>Diaporthales</taxon>
        <taxon>Diaporthaceae</taxon>
        <taxon>Diaporthe</taxon>
    </lineage>
</organism>
<dbReference type="GO" id="GO:0004622">
    <property type="term" value="F:phosphatidylcholine lysophospholipase activity"/>
    <property type="evidence" value="ECO:0007669"/>
    <property type="project" value="TreeGrafter"/>
</dbReference>
<dbReference type="Gene3D" id="2.130.10.130">
    <property type="entry name" value="Integrin alpha, N-terminal"/>
    <property type="match status" value="1"/>
</dbReference>
<dbReference type="InterPro" id="IPR013830">
    <property type="entry name" value="SGNH_hydro"/>
</dbReference>
<keyword evidence="6" id="KW-1185">Reference proteome</keyword>
<name>A0AAD9SSL7_PHOAM</name>